<dbReference type="GO" id="GO:0008934">
    <property type="term" value="F:inositol monophosphate 1-phosphatase activity"/>
    <property type="evidence" value="ECO:0007669"/>
    <property type="project" value="InterPro"/>
</dbReference>
<sequence length="279" mass="29661">MLIPQTSGMLQPGSILPAVAAIARGAGDIILRHFAAPIPISGRKSSRSDVVTAADTEAEAFIVRELLARFPDHHIVGEEGGGQGASAASAPYHWFVDPVDGTVNFAAKLPHFCTSIALATAEREPLLGVVYDPVRGELFTAVAGQGAQLNGQRIGVTLTDKLSDAVVSSGFPYDKHTNPDNNLREWAAFLQHIRGERRLGSAALDLCWLGAGRLDGYWEKDLKPWDAMAGMLIAREAGGMVTDYAGGSHPQRQDRGRYVASNGRLHAEMRAVLASVAGG</sequence>
<evidence type="ECO:0000313" key="8">
    <source>
        <dbReference type="EMBL" id="RXK55403.1"/>
    </source>
</evidence>
<dbReference type="GO" id="GO:0046872">
    <property type="term" value="F:metal ion binding"/>
    <property type="evidence" value="ECO:0007669"/>
    <property type="project" value="UniProtKB-KW"/>
</dbReference>
<evidence type="ECO:0000256" key="6">
    <source>
        <dbReference type="PIRSR" id="PIRSR600760-2"/>
    </source>
</evidence>
<evidence type="ECO:0000313" key="9">
    <source>
        <dbReference type="Proteomes" id="UP000290218"/>
    </source>
</evidence>
<accession>A0A4Q1C8V4</accession>
<keyword evidence="5 6" id="KW-0460">Magnesium</keyword>
<dbReference type="SUPFAM" id="SSF56655">
    <property type="entry name" value="Carbohydrate phosphatase"/>
    <property type="match status" value="1"/>
</dbReference>
<dbReference type="Gene3D" id="3.30.540.10">
    <property type="entry name" value="Fructose-1,6-Bisphosphatase, subunit A, domain 1"/>
    <property type="match status" value="1"/>
</dbReference>
<dbReference type="Gene3D" id="3.40.190.80">
    <property type="match status" value="1"/>
</dbReference>
<dbReference type="PANTHER" id="PTHR20854:SF4">
    <property type="entry name" value="INOSITOL-1-MONOPHOSPHATASE-RELATED"/>
    <property type="match status" value="1"/>
</dbReference>
<evidence type="ECO:0000256" key="3">
    <source>
        <dbReference type="ARBA" id="ARBA00022723"/>
    </source>
</evidence>
<name>A0A4Q1C8V4_9BACT</name>
<dbReference type="RefSeq" id="WP_129046768.1">
    <property type="nucleotide sequence ID" value="NZ_SDHX01000001.1"/>
</dbReference>
<feature type="binding site" evidence="6">
    <location>
        <position position="97"/>
    </location>
    <ligand>
        <name>Mg(2+)</name>
        <dbReference type="ChEBI" id="CHEBI:18420"/>
        <label>1</label>
        <note>catalytic</note>
    </ligand>
</feature>
<dbReference type="InterPro" id="IPR000760">
    <property type="entry name" value="Inositol_monophosphatase-like"/>
</dbReference>
<dbReference type="PRINTS" id="PR00377">
    <property type="entry name" value="IMPHPHTASES"/>
</dbReference>
<dbReference type="EC" id="3.1.3.25" evidence="7"/>
<comment type="cofactor">
    <cofactor evidence="2 6 7">
        <name>Mg(2+)</name>
        <dbReference type="ChEBI" id="CHEBI:18420"/>
    </cofactor>
</comment>
<organism evidence="8 9">
    <name type="scientific">Oleiharenicola lentus</name>
    <dbReference type="NCBI Taxonomy" id="2508720"/>
    <lineage>
        <taxon>Bacteria</taxon>
        <taxon>Pseudomonadati</taxon>
        <taxon>Verrucomicrobiota</taxon>
        <taxon>Opitutia</taxon>
        <taxon>Opitutales</taxon>
        <taxon>Opitutaceae</taxon>
        <taxon>Oleiharenicola</taxon>
    </lineage>
</organism>
<dbReference type="FunFam" id="3.40.190.80:FF:000020">
    <property type="entry name" value="Fructose-1,6-bisphosphatase/inositol-1-monophosphatase"/>
    <property type="match status" value="1"/>
</dbReference>
<dbReference type="AlphaFoldDB" id="A0A4Q1C8V4"/>
<protein>
    <recommendedName>
        <fullName evidence="7">Inositol-1-monophosphatase</fullName>
        <ecNumber evidence="7">3.1.3.25</ecNumber>
    </recommendedName>
</protein>
<dbReference type="CDD" id="cd01639">
    <property type="entry name" value="IMPase"/>
    <property type="match status" value="1"/>
</dbReference>
<comment type="caution">
    <text evidence="8">The sequence shown here is derived from an EMBL/GenBank/DDBJ whole genome shotgun (WGS) entry which is preliminary data.</text>
</comment>
<proteinExistence type="inferred from homology"/>
<feature type="binding site" evidence="6">
    <location>
        <position position="78"/>
    </location>
    <ligand>
        <name>Mg(2+)</name>
        <dbReference type="ChEBI" id="CHEBI:18420"/>
        <label>1</label>
        <note>catalytic</note>
    </ligand>
</feature>
<dbReference type="PRINTS" id="PR01959">
    <property type="entry name" value="SBIMPHPHTASE"/>
</dbReference>
<evidence type="ECO:0000256" key="2">
    <source>
        <dbReference type="ARBA" id="ARBA00001946"/>
    </source>
</evidence>
<feature type="binding site" evidence="6">
    <location>
        <position position="100"/>
    </location>
    <ligand>
        <name>Mg(2+)</name>
        <dbReference type="ChEBI" id="CHEBI:18420"/>
        <label>1</label>
        <note>catalytic</note>
    </ligand>
</feature>
<evidence type="ECO:0000256" key="1">
    <source>
        <dbReference type="ARBA" id="ARBA00001033"/>
    </source>
</evidence>
<dbReference type="InterPro" id="IPR022337">
    <property type="entry name" value="Inositol_monophosphatase_SuhB"/>
</dbReference>
<dbReference type="InterPro" id="IPR033942">
    <property type="entry name" value="IMPase"/>
</dbReference>
<comment type="catalytic activity">
    <reaction evidence="1 7">
        <text>a myo-inositol phosphate + H2O = myo-inositol + phosphate</text>
        <dbReference type="Rhea" id="RHEA:24056"/>
        <dbReference type="ChEBI" id="CHEBI:15377"/>
        <dbReference type="ChEBI" id="CHEBI:17268"/>
        <dbReference type="ChEBI" id="CHEBI:43474"/>
        <dbReference type="ChEBI" id="CHEBI:84139"/>
        <dbReference type="EC" id="3.1.3.25"/>
    </reaction>
</comment>
<dbReference type="PANTHER" id="PTHR20854">
    <property type="entry name" value="INOSITOL MONOPHOSPHATASE"/>
    <property type="match status" value="1"/>
</dbReference>
<dbReference type="FunFam" id="3.30.540.10:FF:000003">
    <property type="entry name" value="Inositol-1-monophosphatase"/>
    <property type="match status" value="1"/>
</dbReference>
<dbReference type="OrthoDB" id="9772456at2"/>
<keyword evidence="4 7" id="KW-0378">Hydrolase</keyword>
<dbReference type="GO" id="GO:0006020">
    <property type="term" value="P:inositol metabolic process"/>
    <property type="evidence" value="ECO:0007669"/>
    <property type="project" value="TreeGrafter"/>
</dbReference>
<reference evidence="8 9" key="1">
    <citation type="submission" date="2019-01" db="EMBL/GenBank/DDBJ databases">
        <title>Lacunisphaera sp. strain TWA-58.</title>
        <authorList>
            <person name="Chen W.-M."/>
        </authorList>
    </citation>
    <scope>NUCLEOTIDE SEQUENCE [LARGE SCALE GENOMIC DNA]</scope>
    <source>
        <strain evidence="8 9">TWA-58</strain>
    </source>
</reference>
<dbReference type="GO" id="GO:0007165">
    <property type="term" value="P:signal transduction"/>
    <property type="evidence" value="ECO:0007669"/>
    <property type="project" value="TreeGrafter"/>
</dbReference>
<dbReference type="Pfam" id="PF00459">
    <property type="entry name" value="Inositol_P"/>
    <property type="match status" value="1"/>
</dbReference>
<comment type="similarity">
    <text evidence="7">Belongs to the inositol monophosphatase superfamily.</text>
</comment>
<evidence type="ECO:0000256" key="4">
    <source>
        <dbReference type="ARBA" id="ARBA00022801"/>
    </source>
</evidence>
<gene>
    <name evidence="8" type="ORF">ESB00_05755</name>
</gene>
<dbReference type="EMBL" id="SDHX01000001">
    <property type="protein sequence ID" value="RXK55403.1"/>
    <property type="molecule type" value="Genomic_DNA"/>
</dbReference>
<dbReference type="Proteomes" id="UP000290218">
    <property type="component" value="Unassembled WGS sequence"/>
</dbReference>
<evidence type="ECO:0000256" key="5">
    <source>
        <dbReference type="ARBA" id="ARBA00022842"/>
    </source>
</evidence>
<keyword evidence="9" id="KW-1185">Reference proteome</keyword>
<evidence type="ECO:0000256" key="7">
    <source>
        <dbReference type="RuleBase" id="RU364068"/>
    </source>
</evidence>
<feature type="binding site" evidence="6">
    <location>
        <position position="226"/>
    </location>
    <ligand>
        <name>Mg(2+)</name>
        <dbReference type="ChEBI" id="CHEBI:18420"/>
        <label>1</label>
        <note>catalytic</note>
    </ligand>
</feature>
<keyword evidence="3 6" id="KW-0479">Metal-binding</keyword>